<dbReference type="PANTHER" id="PTHR10139">
    <property type="entry name" value="DOUBLE-STRAND BREAK REPAIR PROTEIN MRE11"/>
    <property type="match status" value="1"/>
</dbReference>
<feature type="region of interest" description="Disordered" evidence="1">
    <location>
        <begin position="152"/>
        <end position="178"/>
    </location>
</feature>
<dbReference type="GO" id="GO:0030870">
    <property type="term" value="C:Mre11 complex"/>
    <property type="evidence" value="ECO:0007669"/>
    <property type="project" value="TreeGrafter"/>
</dbReference>
<proteinExistence type="predicted"/>
<feature type="compositionally biased region" description="Basic residues" evidence="1">
    <location>
        <begin position="437"/>
        <end position="454"/>
    </location>
</feature>
<dbReference type="InterPro" id="IPR007281">
    <property type="entry name" value="Mre11_DNA-bd"/>
</dbReference>
<dbReference type="GO" id="GO:0000723">
    <property type="term" value="P:telomere maintenance"/>
    <property type="evidence" value="ECO:0007669"/>
    <property type="project" value="TreeGrafter"/>
</dbReference>
<name>A0A7S2V8M3_9STRA</name>
<feature type="domain" description="Mre11 DNA-binding" evidence="2">
    <location>
        <begin position="8"/>
        <end position="214"/>
    </location>
</feature>
<dbReference type="PANTHER" id="PTHR10139:SF1">
    <property type="entry name" value="DOUBLE-STRAND BREAK REPAIR PROTEIN MRE11"/>
    <property type="match status" value="1"/>
</dbReference>
<evidence type="ECO:0000259" key="2">
    <source>
        <dbReference type="SMART" id="SM01347"/>
    </source>
</evidence>
<reference evidence="3" key="1">
    <citation type="submission" date="2021-01" db="EMBL/GenBank/DDBJ databases">
        <authorList>
            <person name="Corre E."/>
            <person name="Pelletier E."/>
            <person name="Niang G."/>
            <person name="Scheremetjew M."/>
            <person name="Finn R."/>
            <person name="Kale V."/>
            <person name="Holt S."/>
            <person name="Cochrane G."/>
            <person name="Meng A."/>
            <person name="Brown T."/>
            <person name="Cohen L."/>
        </authorList>
    </citation>
    <scope>NUCLEOTIDE SEQUENCE</scope>
    <source>
        <strain evidence="3">CCMP125</strain>
    </source>
</reference>
<gene>
    <name evidence="3" type="ORF">APAL1065_LOCUS1071</name>
</gene>
<feature type="compositionally biased region" description="Acidic residues" evidence="1">
    <location>
        <begin position="313"/>
        <end position="322"/>
    </location>
</feature>
<dbReference type="GO" id="GO:0000724">
    <property type="term" value="P:double-strand break repair via homologous recombination"/>
    <property type="evidence" value="ECO:0007669"/>
    <property type="project" value="TreeGrafter"/>
</dbReference>
<dbReference type="GO" id="GO:0006303">
    <property type="term" value="P:double-strand break repair via nonhomologous end joining"/>
    <property type="evidence" value="ECO:0007669"/>
    <property type="project" value="TreeGrafter"/>
</dbReference>
<protein>
    <recommendedName>
        <fullName evidence="2">Mre11 DNA-binding domain-containing protein</fullName>
    </recommendedName>
</protein>
<organism evidence="3">
    <name type="scientific">Entomoneis paludosa</name>
    <dbReference type="NCBI Taxonomy" id="265537"/>
    <lineage>
        <taxon>Eukaryota</taxon>
        <taxon>Sar</taxon>
        <taxon>Stramenopiles</taxon>
        <taxon>Ochrophyta</taxon>
        <taxon>Bacillariophyta</taxon>
        <taxon>Bacillariophyceae</taxon>
        <taxon>Bacillariophycidae</taxon>
        <taxon>Entomoneidaceae</taxon>
        <taxon>Entomoneis</taxon>
    </lineage>
</organism>
<sequence>MDCRGKQFRLHTVPLTQIRPFVTNEIILAQHRDQLDPDDNHIDIKVTRALEEEVRLMILNAKEKQEDLFDEARIAGSNVMDVIAEQQRRYSDTKDHPVLRCTLVHPEKVLTRVRVEHSGFSTLNNQRFGAKFVDEIANSDNILLFHRKKSLAAGGASGPRGSKSAAARKMDKPMEPDELEGTHMEDLVRDFLEMPNQKLKLLEEKGLAEAMEAFVEKNTTNAIPENAKSQLIKKQKTLITNKQVEKTTDIQEAVEDESKDVSMSMSRDDDDDVGDDSALLDGDDENAALKRRKGAASKTTSRKSTSSRRSRTDDDDDDDDQVGDSMAVSLLDDEDDGVTPAKRRRAAPSGRAASKSRARAAAGRLDDDDDDVIEIDAPPKKARAAAGRSQRTATKKKVNYSVDSGDEDDEDGDGAFESRMDEDDDEEVLVVDEPVTKKKTARGRAAAPKKRAAPTRKTTSARSKRATSYLEEDDDGDFNGSGAPSLDDDWGSAATRSQL</sequence>
<dbReference type="GO" id="GO:0000014">
    <property type="term" value="F:single-stranded DNA endodeoxyribonuclease activity"/>
    <property type="evidence" value="ECO:0007669"/>
    <property type="project" value="TreeGrafter"/>
</dbReference>
<dbReference type="GO" id="GO:0035861">
    <property type="term" value="C:site of double-strand break"/>
    <property type="evidence" value="ECO:0007669"/>
    <property type="project" value="TreeGrafter"/>
</dbReference>
<evidence type="ECO:0000313" key="3">
    <source>
        <dbReference type="EMBL" id="CAD9941666.1"/>
    </source>
</evidence>
<dbReference type="GO" id="GO:0042138">
    <property type="term" value="P:meiotic DNA double-strand break formation"/>
    <property type="evidence" value="ECO:0007669"/>
    <property type="project" value="TreeGrafter"/>
</dbReference>
<dbReference type="SMART" id="SM01347">
    <property type="entry name" value="Mre11_DNA_bind"/>
    <property type="match status" value="1"/>
</dbReference>
<dbReference type="GO" id="GO:0007095">
    <property type="term" value="P:mitotic G2 DNA damage checkpoint signaling"/>
    <property type="evidence" value="ECO:0007669"/>
    <property type="project" value="TreeGrafter"/>
</dbReference>
<dbReference type="GO" id="GO:0030145">
    <property type="term" value="F:manganese ion binding"/>
    <property type="evidence" value="ECO:0007669"/>
    <property type="project" value="InterPro"/>
</dbReference>
<dbReference type="InterPro" id="IPR038487">
    <property type="entry name" value="Mre11_capping_dom"/>
</dbReference>
<dbReference type="AlphaFoldDB" id="A0A7S2V8M3"/>
<feature type="compositionally biased region" description="Acidic residues" evidence="1">
    <location>
        <begin position="404"/>
        <end position="430"/>
    </location>
</feature>
<dbReference type="GO" id="GO:0097552">
    <property type="term" value="P:mitochondrial double-strand break repair via homologous recombination"/>
    <property type="evidence" value="ECO:0007669"/>
    <property type="project" value="TreeGrafter"/>
</dbReference>
<feature type="region of interest" description="Disordered" evidence="1">
    <location>
        <begin position="249"/>
        <end position="499"/>
    </location>
</feature>
<accession>A0A7S2V8M3</accession>
<dbReference type="EMBL" id="HBHT01001683">
    <property type="protein sequence ID" value="CAD9941666.1"/>
    <property type="molecule type" value="Transcribed_RNA"/>
</dbReference>
<evidence type="ECO:0000256" key="1">
    <source>
        <dbReference type="SAM" id="MobiDB-lite"/>
    </source>
</evidence>
<dbReference type="Pfam" id="PF04152">
    <property type="entry name" value="Mre11_DNA_bind"/>
    <property type="match status" value="1"/>
</dbReference>
<feature type="compositionally biased region" description="Low complexity" evidence="1">
    <location>
        <begin position="347"/>
        <end position="363"/>
    </location>
</feature>
<dbReference type="Gene3D" id="3.30.110.110">
    <property type="entry name" value="Mre11, capping domain"/>
    <property type="match status" value="1"/>
</dbReference>
<feature type="compositionally biased region" description="Basic and acidic residues" evidence="1">
    <location>
        <begin position="168"/>
        <end position="178"/>
    </location>
</feature>